<protein>
    <submittedName>
        <fullName evidence="2">Methyltransferase domain-containing protein</fullName>
    </submittedName>
</protein>
<dbReference type="Pfam" id="PF13649">
    <property type="entry name" value="Methyltransf_25"/>
    <property type="match status" value="1"/>
</dbReference>
<dbReference type="Proteomes" id="UP000308705">
    <property type="component" value="Unassembled WGS sequence"/>
</dbReference>
<name>A0A4U3M5N8_9ACTN</name>
<dbReference type="EMBL" id="SZQA01000036">
    <property type="protein sequence ID" value="TKK84205.1"/>
    <property type="molecule type" value="Genomic_DNA"/>
</dbReference>
<accession>A0A4U3M5N8</accession>
<evidence type="ECO:0000313" key="3">
    <source>
        <dbReference type="Proteomes" id="UP000308705"/>
    </source>
</evidence>
<keyword evidence="3" id="KW-1185">Reference proteome</keyword>
<proteinExistence type="predicted"/>
<keyword evidence="2" id="KW-0808">Transferase</keyword>
<gene>
    <name evidence="2" type="ORF">FDA94_30235</name>
</gene>
<evidence type="ECO:0000259" key="1">
    <source>
        <dbReference type="Pfam" id="PF13649"/>
    </source>
</evidence>
<dbReference type="InterPro" id="IPR029063">
    <property type="entry name" value="SAM-dependent_MTases_sf"/>
</dbReference>
<dbReference type="GO" id="GO:0032259">
    <property type="term" value="P:methylation"/>
    <property type="evidence" value="ECO:0007669"/>
    <property type="project" value="UniProtKB-KW"/>
</dbReference>
<comment type="caution">
    <text evidence="2">The sequence shown here is derived from an EMBL/GenBank/DDBJ whole genome shotgun (WGS) entry which is preliminary data.</text>
</comment>
<reference evidence="2 3" key="1">
    <citation type="submission" date="2019-04" db="EMBL/GenBank/DDBJ databases">
        <title>Herbidospora sp. NEAU-GS14.nov., a novel actinomycete isolated from soil.</title>
        <authorList>
            <person name="Han L."/>
        </authorList>
    </citation>
    <scope>NUCLEOTIDE SEQUENCE [LARGE SCALE GENOMIC DNA]</scope>
    <source>
        <strain evidence="2 3">NEAU-GS14</strain>
    </source>
</reference>
<dbReference type="AlphaFoldDB" id="A0A4U3M5N8"/>
<sequence length="198" mass="21340">MANESALFFGQFMRSPGSVGAIAPSSRRLAEAVCVPIPEQGDPVVVELGPGTGSFTAEIQRRLGGRGRHLAVEINPTLAAHLSDRHPGVEVVVDDACGLPTLLADRGLERADVIISGLPWAAFSPKLQDALLNGILGSLQPGGAFTMFAYVHAMLLPPALRIRRSLFASFEEVVMGRTVWPNLPPAFVYHARRPRDRR</sequence>
<dbReference type="CDD" id="cd02440">
    <property type="entry name" value="AdoMet_MTases"/>
    <property type="match status" value="1"/>
</dbReference>
<keyword evidence="2" id="KW-0489">Methyltransferase</keyword>
<dbReference type="SUPFAM" id="SSF53335">
    <property type="entry name" value="S-adenosyl-L-methionine-dependent methyltransferases"/>
    <property type="match status" value="1"/>
</dbReference>
<dbReference type="OrthoDB" id="3528482at2"/>
<evidence type="ECO:0000313" key="2">
    <source>
        <dbReference type="EMBL" id="TKK84205.1"/>
    </source>
</evidence>
<dbReference type="InterPro" id="IPR041698">
    <property type="entry name" value="Methyltransf_25"/>
</dbReference>
<feature type="domain" description="Methyltransferase" evidence="1">
    <location>
        <begin position="45"/>
        <end position="143"/>
    </location>
</feature>
<dbReference type="GO" id="GO:0008168">
    <property type="term" value="F:methyltransferase activity"/>
    <property type="evidence" value="ECO:0007669"/>
    <property type="project" value="UniProtKB-KW"/>
</dbReference>
<organism evidence="2 3">
    <name type="scientific">Herbidospora galbida</name>
    <dbReference type="NCBI Taxonomy" id="2575442"/>
    <lineage>
        <taxon>Bacteria</taxon>
        <taxon>Bacillati</taxon>
        <taxon>Actinomycetota</taxon>
        <taxon>Actinomycetes</taxon>
        <taxon>Streptosporangiales</taxon>
        <taxon>Streptosporangiaceae</taxon>
        <taxon>Herbidospora</taxon>
    </lineage>
</organism>
<dbReference type="Gene3D" id="3.40.50.150">
    <property type="entry name" value="Vaccinia Virus protein VP39"/>
    <property type="match status" value="1"/>
</dbReference>
<dbReference type="RefSeq" id="WP_137250467.1">
    <property type="nucleotide sequence ID" value="NZ_SZQA01000036.1"/>
</dbReference>